<feature type="region of interest" description="Disordered" evidence="1">
    <location>
        <begin position="180"/>
        <end position="203"/>
    </location>
</feature>
<dbReference type="AlphaFoldDB" id="A0AAV4H814"/>
<proteinExistence type="predicted"/>
<evidence type="ECO:0000313" key="4">
    <source>
        <dbReference type="Proteomes" id="UP000762676"/>
    </source>
</evidence>
<comment type="caution">
    <text evidence="3">The sequence shown here is derived from an EMBL/GenBank/DDBJ whole genome shotgun (WGS) entry which is preliminary data.</text>
</comment>
<accession>A0AAV4H814</accession>
<feature type="compositionally biased region" description="Polar residues" evidence="1">
    <location>
        <begin position="101"/>
        <end position="110"/>
    </location>
</feature>
<evidence type="ECO:0000256" key="1">
    <source>
        <dbReference type="SAM" id="MobiDB-lite"/>
    </source>
</evidence>
<evidence type="ECO:0008006" key="5">
    <source>
        <dbReference type="Google" id="ProtNLM"/>
    </source>
</evidence>
<evidence type="ECO:0000313" key="3">
    <source>
        <dbReference type="EMBL" id="GFR92750.1"/>
    </source>
</evidence>
<organism evidence="3 4">
    <name type="scientific">Elysia marginata</name>
    <dbReference type="NCBI Taxonomy" id="1093978"/>
    <lineage>
        <taxon>Eukaryota</taxon>
        <taxon>Metazoa</taxon>
        <taxon>Spiralia</taxon>
        <taxon>Lophotrochozoa</taxon>
        <taxon>Mollusca</taxon>
        <taxon>Gastropoda</taxon>
        <taxon>Heterobranchia</taxon>
        <taxon>Euthyneura</taxon>
        <taxon>Panpulmonata</taxon>
        <taxon>Sacoglossa</taxon>
        <taxon>Placobranchoidea</taxon>
        <taxon>Plakobranchidae</taxon>
        <taxon>Elysia</taxon>
    </lineage>
</organism>
<feature type="region of interest" description="Disordered" evidence="1">
    <location>
        <begin position="73"/>
        <end position="154"/>
    </location>
</feature>
<keyword evidence="2" id="KW-0472">Membrane</keyword>
<name>A0AAV4H814_9GAST</name>
<dbReference type="EMBL" id="BMAT01001796">
    <property type="protein sequence ID" value="GFR92750.1"/>
    <property type="molecule type" value="Genomic_DNA"/>
</dbReference>
<keyword evidence="2" id="KW-0812">Transmembrane</keyword>
<evidence type="ECO:0000256" key="2">
    <source>
        <dbReference type="SAM" id="Phobius"/>
    </source>
</evidence>
<gene>
    <name evidence="3" type="ORF">ElyMa_000875500</name>
</gene>
<feature type="transmembrane region" description="Helical" evidence="2">
    <location>
        <begin position="275"/>
        <end position="293"/>
    </location>
</feature>
<feature type="compositionally biased region" description="Basic and acidic residues" evidence="1">
    <location>
        <begin position="73"/>
        <end position="96"/>
    </location>
</feature>
<keyword evidence="2" id="KW-1133">Transmembrane helix</keyword>
<dbReference type="Proteomes" id="UP000762676">
    <property type="component" value="Unassembled WGS sequence"/>
</dbReference>
<keyword evidence="4" id="KW-1185">Reference proteome</keyword>
<feature type="transmembrane region" description="Helical" evidence="2">
    <location>
        <begin position="444"/>
        <end position="469"/>
    </location>
</feature>
<reference evidence="3 4" key="1">
    <citation type="journal article" date="2021" name="Elife">
        <title>Chloroplast acquisition without the gene transfer in kleptoplastic sea slugs, Plakobranchus ocellatus.</title>
        <authorList>
            <person name="Maeda T."/>
            <person name="Takahashi S."/>
            <person name="Yoshida T."/>
            <person name="Shimamura S."/>
            <person name="Takaki Y."/>
            <person name="Nagai Y."/>
            <person name="Toyoda A."/>
            <person name="Suzuki Y."/>
            <person name="Arimoto A."/>
            <person name="Ishii H."/>
            <person name="Satoh N."/>
            <person name="Nishiyama T."/>
            <person name="Hasebe M."/>
            <person name="Maruyama T."/>
            <person name="Minagawa J."/>
            <person name="Obokata J."/>
            <person name="Shigenobu S."/>
        </authorList>
    </citation>
    <scope>NUCLEOTIDE SEQUENCE [LARGE SCALE GENOMIC DNA]</scope>
</reference>
<protein>
    <recommendedName>
        <fullName evidence="5">Protein tweety homolog</fullName>
    </recommendedName>
</protein>
<sequence length="724" mass="79752">MTFPSAHPGTPPLPTFNSEYQTFSYIPLDPPAPPSFSSSDLGILKANVTPLVDTMPRVTSFSALGGHRSLVARDKRDVTGSESEQARRSEKGRDGYDSFGLSGSLQANPDSSEFSEESFDPASVSRSSFDKDSLPNKIASSLSGEESKNGDYDIDYDYDGDMNIHNDLDKNYVSEDSTNREADIDQSHGNKRPPSPYLQNGRPDEHAIDVLSVHNLKRKKELVSVQTVSMHTYSNLITDDHKENARYDTLDVSADKNKKTKETHKEKNNSGSERWLYGLIAMFLTLDVVLWAYRLSWLSRQLHAAKHGYADRIPTDDACKQVIEIQTAYHLPAFDSSGATGPHDDSSSGYYVDGKDHSFYASDLSAGVTGSGVREPSENMTFLQTLPRSRDDSILQKIWQQKMSKAEAEKLEKLGRGYTSSPKGFSRHWHAFCAGLQRLFLSQLIWQATVTFLAIILLCLLVHCASFWLTAEHFRVLVGAQSAVSDVQYQLHASDHHLRTLAHTLSQQLQRLQRLCDAEVDSLTSVFFDTVNMQTSMFTSLLQELCREAKGENCDSLSAHLSTGGRIVGCSFLPLQARTYHDLSLSQLEAVLAREVTPLLELSRRLLALSACVVAFLLCARLVCQAGASTVRHFLLLRGYLPRVRVYQAEETHNAMLMSGRSGAGASTLQRSQSWVDSCESGVYVCEADDGGMNNGGGAVATASSPAAAPVASKEELVVVQPPR</sequence>